<dbReference type="Gene3D" id="3.30.1370.110">
    <property type="match status" value="1"/>
</dbReference>
<feature type="domain" description="Smr" evidence="1">
    <location>
        <begin position="241"/>
        <end position="316"/>
    </location>
</feature>
<keyword evidence="3" id="KW-1185">Reference proteome</keyword>
<dbReference type="PROSITE" id="PS50828">
    <property type="entry name" value="SMR"/>
    <property type="match status" value="1"/>
</dbReference>
<protein>
    <submittedName>
        <fullName evidence="2">Smr domain-containing protein</fullName>
    </submittedName>
</protein>
<dbReference type="RefSeq" id="WP_091697918.1">
    <property type="nucleotide sequence ID" value="NZ_FPBF01000009.1"/>
</dbReference>
<reference evidence="3" key="1">
    <citation type="submission" date="2016-10" db="EMBL/GenBank/DDBJ databases">
        <authorList>
            <person name="Varghese N."/>
            <person name="Submissions S."/>
        </authorList>
    </citation>
    <scope>NUCLEOTIDE SEQUENCE [LARGE SCALE GENOMIC DNA]</scope>
    <source>
        <strain evidence="3">DSM 23445</strain>
    </source>
</reference>
<evidence type="ECO:0000259" key="1">
    <source>
        <dbReference type="PROSITE" id="PS50828"/>
    </source>
</evidence>
<dbReference type="InterPro" id="IPR002625">
    <property type="entry name" value="Smr_dom"/>
</dbReference>
<evidence type="ECO:0000313" key="2">
    <source>
        <dbReference type="EMBL" id="SFU18159.1"/>
    </source>
</evidence>
<dbReference type="InterPro" id="IPR036781">
    <property type="entry name" value="Smr_assoc-like_sf"/>
</dbReference>
<dbReference type="Proteomes" id="UP000199673">
    <property type="component" value="Unassembled WGS sequence"/>
</dbReference>
<dbReference type="EMBL" id="FPBF01000009">
    <property type="protein sequence ID" value="SFU18159.1"/>
    <property type="molecule type" value="Genomic_DNA"/>
</dbReference>
<dbReference type="InterPro" id="IPR036063">
    <property type="entry name" value="Smr_dom_sf"/>
</dbReference>
<dbReference type="STRING" id="305507.SAMN04489724_4776"/>
<dbReference type="AlphaFoldDB" id="A0A1I7E2L7"/>
<evidence type="ECO:0000313" key="3">
    <source>
        <dbReference type="Proteomes" id="UP000199673"/>
    </source>
</evidence>
<name>A0A1I7E2L7_9BACT</name>
<sequence>MNIGDRVRLLHGNEEGIIRKISSSGRMQIEIEDGFIIPALKSELVLIHETEKQHFGEKPVEEKEIDTPLPISGPKDQGLYLAFLPINDQSLSLYLINDSRQPYLAHASEVFGPNQRTLLAATLNPGEAKKFDDRLLKEMDEWPAFLLRFIPIHNTLEKAIPAFERQLKMKPTQFFKHLSKAPRLDKTAYIFALEQTTKELDIRALNQELGEISPKSEVTKAVKPARSIDLHIEKLATDPKGMSNSEMLRVQLETFERNLDQAIASGMDEITFIHGIGNGVLRKEIHKRLSQLQNIKYFQDTQKDQWGYGATLVRIS</sequence>
<dbReference type="SUPFAM" id="SSF158949">
    <property type="entry name" value="Smr-associated domain-like"/>
    <property type="match status" value="1"/>
</dbReference>
<dbReference type="OrthoDB" id="1524810at2"/>
<organism evidence="2 3">
    <name type="scientific">Algoriphagus locisalis</name>
    <dbReference type="NCBI Taxonomy" id="305507"/>
    <lineage>
        <taxon>Bacteria</taxon>
        <taxon>Pseudomonadati</taxon>
        <taxon>Bacteroidota</taxon>
        <taxon>Cytophagia</taxon>
        <taxon>Cytophagales</taxon>
        <taxon>Cyclobacteriaceae</taxon>
        <taxon>Algoriphagus</taxon>
    </lineage>
</organism>
<dbReference type="Pfam" id="PF01713">
    <property type="entry name" value="Smr"/>
    <property type="match status" value="1"/>
</dbReference>
<accession>A0A1I7E2L7</accession>
<proteinExistence type="predicted"/>
<dbReference type="Gene3D" id="2.60.40.1600">
    <property type="entry name" value="Smr-associated-like"/>
    <property type="match status" value="1"/>
</dbReference>
<gene>
    <name evidence="2" type="ORF">SAMN04489724_4776</name>
</gene>